<proteinExistence type="predicted"/>
<evidence type="ECO:0000313" key="2">
    <source>
        <dbReference type="EMBL" id="KAH3822945.1"/>
    </source>
</evidence>
<feature type="region of interest" description="Disordered" evidence="1">
    <location>
        <begin position="28"/>
        <end position="53"/>
    </location>
</feature>
<keyword evidence="3" id="KW-1185">Reference proteome</keyword>
<evidence type="ECO:0000313" key="3">
    <source>
        <dbReference type="Proteomes" id="UP000828390"/>
    </source>
</evidence>
<evidence type="ECO:0000256" key="1">
    <source>
        <dbReference type="SAM" id="MobiDB-lite"/>
    </source>
</evidence>
<dbReference type="Proteomes" id="UP000828390">
    <property type="component" value="Unassembled WGS sequence"/>
</dbReference>
<dbReference type="EMBL" id="JAIWYP010000005">
    <property type="protein sequence ID" value="KAH3822945.1"/>
    <property type="molecule type" value="Genomic_DNA"/>
</dbReference>
<dbReference type="AlphaFoldDB" id="A0A9D4GWK6"/>
<organism evidence="2 3">
    <name type="scientific">Dreissena polymorpha</name>
    <name type="common">Zebra mussel</name>
    <name type="synonym">Mytilus polymorpha</name>
    <dbReference type="NCBI Taxonomy" id="45954"/>
    <lineage>
        <taxon>Eukaryota</taxon>
        <taxon>Metazoa</taxon>
        <taxon>Spiralia</taxon>
        <taxon>Lophotrochozoa</taxon>
        <taxon>Mollusca</taxon>
        <taxon>Bivalvia</taxon>
        <taxon>Autobranchia</taxon>
        <taxon>Heteroconchia</taxon>
        <taxon>Euheterodonta</taxon>
        <taxon>Imparidentia</taxon>
        <taxon>Neoheterodontei</taxon>
        <taxon>Myida</taxon>
        <taxon>Dreissenoidea</taxon>
        <taxon>Dreissenidae</taxon>
        <taxon>Dreissena</taxon>
    </lineage>
</organism>
<gene>
    <name evidence="2" type="ORF">DPMN_124739</name>
</gene>
<accession>A0A9D4GWK6</accession>
<name>A0A9D4GWK6_DREPO</name>
<protein>
    <submittedName>
        <fullName evidence="2">Uncharacterized protein</fullName>
    </submittedName>
</protein>
<comment type="caution">
    <text evidence="2">The sequence shown here is derived from an EMBL/GenBank/DDBJ whole genome shotgun (WGS) entry which is preliminary data.</text>
</comment>
<reference evidence="2" key="2">
    <citation type="submission" date="2020-11" db="EMBL/GenBank/DDBJ databases">
        <authorList>
            <person name="McCartney M.A."/>
            <person name="Auch B."/>
            <person name="Kono T."/>
            <person name="Mallez S."/>
            <person name="Becker A."/>
            <person name="Gohl D.M."/>
            <person name="Silverstein K.A.T."/>
            <person name="Koren S."/>
            <person name="Bechman K.B."/>
            <person name="Herman A."/>
            <person name="Abrahante J.E."/>
            <person name="Garbe J."/>
        </authorList>
    </citation>
    <scope>NUCLEOTIDE SEQUENCE</scope>
    <source>
        <strain evidence="2">Duluth1</strain>
        <tissue evidence="2">Whole animal</tissue>
    </source>
</reference>
<sequence>MDSIQEIVLQRARELKRFKAGNASETASYVDLEGGNPRPQQIQLNTDSGNPDT</sequence>
<feature type="compositionally biased region" description="Polar residues" evidence="1">
    <location>
        <begin position="38"/>
        <end position="53"/>
    </location>
</feature>
<reference evidence="2" key="1">
    <citation type="journal article" date="2019" name="bioRxiv">
        <title>The Genome of the Zebra Mussel, Dreissena polymorpha: A Resource for Invasive Species Research.</title>
        <authorList>
            <person name="McCartney M.A."/>
            <person name="Auch B."/>
            <person name="Kono T."/>
            <person name="Mallez S."/>
            <person name="Zhang Y."/>
            <person name="Obille A."/>
            <person name="Becker A."/>
            <person name="Abrahante J.E."/>
            <person name="Garbe J."/>
            <person name="Badalamenti J.P."/>
            <person name="Herman A."/>
            <person name="Mangelson H."/>
            <person name="Liachko I."/>
            <person name="Sullivan S."/>
            <person name="Sone E.D."/>
            <person name="Koren S."/>
            <person name="Silverstein K.A.T."/>
            <person name="Beckman K.B."/>
            <person name="Gohl D.M."/>
        </authorList>
    </citation>
    <scope>NUCLEOTIDE SEQUENCE</scope>
    <source>
        <strain evidence="2">Duluth1</strain>
        <tissue evidence="2">Whole animal</tissue>
    </source>
</reference>